<dbReference type="RefSeq" id="WP_345275761.1">
    <property type="nucleotide sequence ID" value="NZ_BAABJW010000001.1"/>
</dbReference>
<comment type="caution">
    <text evidence="1">The sequence shown here is derived from an EMBL/GenBank/DDBJ whole genome shotgun (WGS) entry which is preliminary data.</text>
</comment>
<accession>A0ABP9C4M9</accession>
<dbReference type="Proteomes" id="UP001501433">
    <property type="component" value="Unassembled WGS sequence"/>
</dbReference>
<organism evidence="1 2">
    <name type="scientific">Litoribaculum gwangyangense</name>
    <dbReference type="NCBI Taxonomy" id="1130722"/>
    <lineage>
        <taxon>Bacteria</taxon>
        <taxon>Pseudomonadati</taxon>
        <taxon>Bacteroidota</taxon>
        <taxon>Flavobacteriia</taxon>
        <taxon>Flavobacteriales</taxon>
        <taxon>Flavobacteriaceae</taxon>
        <taxon>Litoribaculum</taxon>
    </lineage>
</organism>
<protein>
    <recommendedName>
        <fullName evidence="3">Lipoprotein</fullName>
    </recommendedName>
</protein>
<name>A0ABP9C4M9_9FLAO</name>
<proteinExistence type="predicted"/>
<sequence>MKNYIPIILFLFVLKFSCKNELKNENVSSIQAQKVELPVQKGIDSKNQNPKKIPLTKAQLEAFFPDYIGSNKRYNVYLFPGEPMATASYGSFESSYNYSIYDAARDHSVVKNFEMSFNAKQIAPEGTEYVLKERDGYKTIAFLQPNIKRYDIRFVYNNRFRIVLEGPEHSDALWSYIKKEDLEKLNNN</sequence>
<dbReference type="EMBL" id="BAABJW010000001">
    <property type="protein sequence ID" value="GAA4804946.1"/>
    <property type="molecule type" value="Genomic_DNA"/>
</dbReference>
<gene>
    <name evidence="1" type="ORF">GCM10023330_09210</name>
</gene>
<evidence type="ECO:0000313" key="2">
    <source>
        <dbReference type="Proteomes" id="UP001501433"/>
    </source>
</evidence>
<evidence type="ECO:0008006" key="3">
    <source>
        <dbReference type="Google" id="ProtNLM"/>
    </source>
</evidence>
<keyword evidence="2" id="KW-1185">Reference proteome</keyword>
<reference evidence="2" key="1">
    <citation type="journal article" date="2019" name="Int. J. Syst. Evol. Microbiol.">
        <title>The Global Catalogue of Microorganisms (GCM) 10K type strain sequencing project: providing services to taxonomists for standard genome sequencing and annotation.</title>
        <authorList>
            <consortium name="The Broad Institute Genomics Platform"/>
            <consortium name="The Broad Institute Genome Sequencing Center for Infectious Disease"/>
            <person name="Wu L."/>
            <person name="Ma J."/>
        </authorList>
    </citation>
    <scope>NUCLEOTIDE SEQUENCE [LARGE SCALE GENOMIC DNA]</scope>
    <source>
        <strain evidence="2">JCM 18325</strain>
    </source>
</reference>
<evidence type="ECO:0000313" key="1">
    <source>
        <dbReference type="EMBL" id="GAA4804946.1"/>
    </source>
</evidence>